<dbReference type="PIRSF" id="PIRSF000267">
    <property type="entry name" value="Cyt_oxidse_sub2"/>
    <property type="match status" value="1"/>
</dbReference>
<evidence type="ECO:0000256" key="2">
    <source>
        <dbReference type="ARBA" id="ARBA00007543"/>
    </source>
</evidence>
<dbReference type="GO" id="GO:0009055">
    <property type="term" value="F:electron transfer activity"/>
    <property type="evidence" value="ECO:0007669"/>
    <property type="project" value="TreeGrafter"/>
</dbReference>
<dbReference type="GO" id="GO:0070069">
    <property type="term" value="C:cytochrome complex"/>
    <property type="evidence" value="ECO:0007669"/>
    <property type="project" value="TreeGrafter"/>
</dbReference>
<feature type="transmembrane region" description="Helical" evidence="12">
    <location>
        <begin position="6"/>
        <end position="36"/>
    </location>
</feature>
<dbReference type="STRING" id="1032480.MLP_24660"/>
<evidence type="ECO:0000256" key="4">
    <source>
        <dbReference type="ARBA" id="ARBA00022475"/>
    </source>
</evidence>
<comment type="subcellular location">
    <subcellularLocation>
        <location evidence="1">Cell membrane</location>
        <topology evidence="1">Multi-pass membrane protein</topology>
    </subcellularLocation>
</comment>
<comment type="similarity">
    <text evidence="2">Belongs to the cytochrome ubiquinol oxidase subunit 2 family.</text>
</comment>
<dbReference type="GO" id="GO:0046872">
    <property type="term" value="F:metal ion binding"/>
    <property type="evidence" value="ECO:0007669"/>
    <property type="project" value="UniProtKB-KW"/>
</dbReference>
<evidence type="ECO:0000256" key="9">
    <source>
        <dbReference type="ARBA" id="ARBA00022989"/>
    </source>
</evidence>
<keyword evidence="14" id="KW-1185">Reference proteome</keyword>
<dbReference type="HOGENOM" id="CLU_049294_0_1_11"/>
<keyword evidence="8" id="KW-0249">Electron transport</keyword>
<dbReference type="NCBIfam" id="TIGR00203">
    <property type="entry name" value="cydB"/>
    <property type="match status" value="1"/>
</dbReference>
<keyword evidence="6 12" id="KW-0812">Transmembrane</keyword>
<evidence type="ECO:0000313" key="14">
    <source>
        <dbReference type="Proteomes" id="UP000007947"/>
    </source>
</evidence>
<dbReference type="PANTHER" id="PTHR43141:SF5">
    <property type="entry name" value="CYTOCHROME BD-I UBIQUINOL OXIDASE SUBUNIT 2"/>
    <property type="match status" value="1"/>
</dbReference>
<sequence length="341" mass="37135">MELSTVWFALIAVLWIGYFVLEGFDFGVGMLVPILGKDDRERRVVINTIGPVWDGNEVWLLVAGGATFAAFPEWYATLFSGFYLPLLLILLALIVRNVAFDYRGKRNELAWRRRWDRCIIVGSFVPALLWGVAFGNIVRGVPLDADHEYVGGFFNLLNPFALLFGLVTCSIFLTHGAIFLALKSDGVIRERANALAAKVGLVAAGLAVVLLIWLNLAHGDVFSVIASAVAAVGLVGGLLANRAGREGWAFVGTAAAIAFFVAAVFLALFPNVMPSHPNPENSLTIANASSTPYTLTIMTWAAVILTPVVIAYQAWTYWVFRKRISVQHIADDVVLPEPAKS</sequence>
<feature type="transmembrane region" description="Helical" evidence="12">
    <location>
        <begin position="247"/>
        <end position="269"/>
    </location>
</feature>
<dbReference type="AlphaFoldDB" id="F5XFS3"/>
<dbReference type="OrthoDB" id="9776710at2"/>
<feature type="transmembrane region" description="Helical" evidence="12">
    <location>
        <begin position="119"/>
        <end position="140"/>
    </location>
</feature>
<dbReference type="RefSeq" id="WP_013863350.1">
    <property type="nucleotide sequence ID" value="NC_015635.1"/>
</dbReference>
<feature type="transmembrane region" description="Helical" evidence="12">
    <location>
        <begin position="82"/>
        <end position="99"/>
    </location>
</feature>
<dbReference type="InterPro" id="IPR003317">
    <property type="entry name" value="Cyt-d_oxidase_su2"/>
</dbReference>
<dbReference type="Pfam" id="PF02322">
    <property type="entry name" value="Cyt_bd_oxida_II"/>
    <property type="match status" value="1"/>
</dbReference>
<accession>F5XFS3</accession>
<evidence type="ECO:0000256" key="10">
    <source>
        <dbReference type="ARBA" id="ARBA00023004"/>
    </source>
</evidence>
<evidence type="ECO:0000256" key="6">
    <source>
        <dbReference type="ARBA" id="ARBA00022692"/>
    </source>
</evidence>
<name>F5XFS3_MICPN</name>
<feature type="transmembrane region" description="Helical" evidence="12">
    <location>
        <begin position="297"/>
        <end position="320"/>
    </location>
</feature>
<keyword evidence="10" id="KW-0408">Iron</keyword>
<protein>
    <submittedName>
        <fullName evidence="13">Cytochrome bd-I oxidase subunit II</fullName>
        <ecNumber evidence="13">1.10.3.-</ecNumber>
    </submittedName>
</protein>
<evidence type="ECO:0000256" key="12">
    <source>
        <dbReference type="SAM" id="Phobius"/>
    </source>
</evidence>
<keyword evidence="7" id="KW-0479">Metal-binding</keyword>
<dbReference type="Proteomes" id="UP000007947">
    <property type="component" value="Chromosome"/>
</dbReference>
<dbReference type="GO" id="GO:0019646">
    <property type="term" value="P:aerobic electron transport chain"/>
    <property type="evidence" value="ECO:0007669"/>
    <property type="project" value="TreeGrafter"/>
</dbReference>
<dbReference type="GO" id="GO:0016682">
    <property type="term" value="F:oxidoreductase activity, acting on diphenols and related substances as donors, oxygen as acceptor"/>
    <property type="evidence" value="ECO:0007669"/>
    <property type="project" value="TreeGrafter"/>
</dbReference>
<dbReference type="EMBL" id="AP012204">
    <property type="protein sequence ID" value="BAK35480.1"/>
    <property type="molecule type" value="Genomic_DNA"/>
</dbReference>
<evidence type="ECO:0000256" key="1">
    <source>
        <dbReference type="ARBA" id="ARBA00004651"/>
    </source>
</evidence>
<keyword evidence="5" id="KW-0349">Heme</keyword>
<dbReference type="eggNOG" id="COG1294">
    <property type="taxonomic scope" value="Bacteria"/>
</dbReference>
<evidence type="ECO:0000256" key="3">
    <source>
        <dbReference type="ARBA" id="ARBA00022448"/>
    </source>
</evidence>
<proteinExistence type="inferred from homology"/>
<keyword evidence="4" id="KW-1003">Cell membrane</keyword>
<feature type="transmembrane region" description="Helical" evidence="12">
    <location>
        <begin position="194"/>
        <end position="215"/>
    </location>
</feature>
<dbReference type="EC" id="1.10.3.-" evidence="13"/>
<gene>
    <name evidence="13" type="primary">cydB</name>
    <name evidence="13" type="ordered locus">MLP_24660</name>
</gene>
<keyword evidence="3" id="KW-0813">Transport</keyword>
<organism evidence="13 14">
    <name type="scientific">Microlunatus phosphovorus (strain ATCC 700054 / DSM 10555 / JCM 9379 / NBRC 101784 / NCIMB 13414 / VKM Ac-1990 / NM-1)</name>
    <dbReference type="NCBI Taxonomy" id="1032480"/>
    <lineage>
        <taxon>Bacteria</taxon>
        <taxon>Bacillati</taxon>
        <taxon>Actinomycetota</taxon>
        <taxon>Actinomycetes</taxon>
        <taxon>Propionibacteriales</taxon>
        <taxon>Propionibacteriaceae</taxon>
        <taxon>Microlunatus</taxon>
    </lineage>
</organism>
<evidence type="ECO:0000256" key="7">
    <source>
        <dbReference type="ARBA" id="ARBA00022723"/>
    </source>
</evidence>
<keyword evidence="9 12" id="KW-1133">Transmembrane helix</keyword>
<evidence type="ECO:0000256" key="5">
    <source>
        <dbReference type="ARBA" id="ARBA00022617"/>
    </source>
</evidence>
<evidence type="ECO:0000256" key="8">
    <source>
        <dbReference type="ARBA" id="ARBA00022982"/>
    </source>
</evidence>
<evidence type="ECO:0000256" key="11">
    <source>
        <dbReference type="ARBA" id="ARBA00023136"/>
    </source>
</evidence>
<reference evidence="13 14" key="1">
    <citation type="submission" date="2011-05" db="EMBL/GenBank/DDBJ databases">
        <title>Whole genome sequence of Microlunatus phosphovorus NM-1.</title>
        <authorList>
            <person name="Hosoyama A."/>
            <person name="Sasaki K."/>
            <person name="Harada T."/>
            <person name="Igarashi R."/>
            <person name="Kawakoshi A."/>
            <person name="Sasagawa M."/>
            <person name="Fukada J."/>
            <person name="Nakamura S."/>
            <person name="Katano Y."/>
            <person name="Hanada S."/>
            <person name="Kamagata Y."/>
            <person name="Nakamura N."/>
            <person name="Yamazaki S."/>
            <person name="Fujita N."/>
        </authorList>
    </citation>
    <scope>NUCLEOTIDE SEQUENCE [LARGE SCALE GENOMIC DNA]</scope>
    <source>
        <strain evidence="14">ATCC 700054 / DSM 10555 / JCM 9379 / NBRC 101784 / NCIMB 13414 / VKM Ac-1990 / NM-1</strain>
    </source>
</reference>
<dbReference type="KEGG" id="mph:MLP_24660"/>
<evidence type="ECO:0000313" key="13">
    <source>
        <dbReference type="EMBL" id="BAK35480.1"/>
    </source>
</evidence>
<keyword evidence="13" id="KW-0560">Oxidoreductase</keyword>
<dbReference type="PANTHER" id="PTHR43141">
    <property type="entry name" value="CYTOCHROME BD2 SUBUNIT II"/>
    <property type="match status" value="1"/>
</dbReference>
<keyword evidence="11 12" id="KW-0472">Membrane</keyword>
<feature type="transmembrane region" description="Helical" evidence="12">
    <location>
        <begin position="160"/>
        <end position="182"/>
    </location>
</feature>
<feature type="transmembrane region" description="Helical" evidence="12">
    <location>
        <begin position="221"/>
        <end position="240"/>
    </location>
</feature>
<dbReference type="GO" id="GO:0005886">
    <property type="term" value="C:plasma membrane"/>
    <property type="evidence" value="ECO:0007669"/>
    <property type="project" value="UniProtKB-SubCell"/>
</dbReference>